<dbReference type="InterPro" id="IPR011047">
    <property type="entry name" value="Quinoprotein_ADH-like_sf"/>
</dbReference>
<keyword evidence="9" id="KW-1185">Reference proteome</keyword>
<gene>
    <name evidence="8" type="ORF">ACJ41P_30115</name>
</gene>
<dbReference type="InterPro" id="IPR002372">
    <property type="entry name" value="PQQ_rpt_dom"/>
</dbReference>
<dbReference type="InterPro" id="IPR018391">
    <property type="entry name" value="PQQ_b-propeller_rpt"/>
</dbReference>
<organism evidence="8 9">
    <name type="scientific">Azospirillum argentinense</name>
    <dbReference type="NCBI Taxonomy" id="2970906"/>
    <lineage>
        <taxon>Bacteria</taxon>
        <taxon>Pseudomonadati</taxon>
        <taxon>Pseudomonadota</taxon>
        <taxon>Alphaproteobacteria</taxon>
        <taxon>Rhodospirillales</taxon>
        <taxon>Azospirillaceae</taxon>
        <taxon>Azospirillum</taxon>
    </lineage>
</organism>
<comment type="caution">
    <text evidence="8">The sequence shown here is derived from an EMBL/GenBank/DDBJ whole genome shotgun (WGS) entry which is preliminary data.</text>
</comment>
<keyword evidence="3" id="KW-0479">Metal-binding</keyword>
<dbReference type="PANTHER" id="PTHR32303">
    <property type="entry name" value="QUINOPROTEIN ALCOHOL DEHYDROGENASE (CYTOCHROME C)"/>
    <property type="match status" value="1"/>
</dbReference>
<evidence type="ECO:0000256" key="3">
    <source>
        <dbReference type="ARBA" id="ARBA00022723"/>
    </source>
</evidence>
<dbReference type="InterPro" id="IPR017512">
    <property type="entry name" value="PQQ_MeOH/EtOH_DH"/>
</dbReference>
<evidence type="ECO:0000313" key="9">
    <source>
        <dbReference type="Proteomes" id="UP001628281"/>
    </source>
</evidence>
<dbReference type="PANTHER" id="PTHR32303:SF4">
    <property type="entry name" value="QUINOPROTEIN GLUCOSE DEHYDROGENASE"/>
    <property type="match status" value="1"/>
</dbReference>
<comment type="cofactor">
    <cofactor evidence="1">
        <name>pyrroloquinoline quinone</name>
        <dbReference type="ChEBI" id="CHEBI:58442"/>
    </cofactor>
</comment>
<dbReference type="CDD" id="cd10278">
    <property type="entry name" value="PQQ_MDH"/>
    <property type="match status" value="1"/>
</dbReference>
<evidence type="ECO:0000256" key="5">
    <source>
        <dbReference type="ARBA" id="ARBA00023002"/>
    </source>
</evidence>
<keyword evidence="4" id="KW-0634">PQQ</keyword>
<keyword evidence="5" id="KW-0560">Oxidoreductase</keyword>
<evidence type="ECO:0000259" key="7">
    <source>
        <dbReference type="Pfam" id="PF01011"/>
    </source>
</evidence>
<feature type="chain" id="PRO_5045577876" evidence="6">
    <location>
        <begin position="28"/>
        <end position="610"/>
    </location>
</feature>
<evidence type="ECO:0000256" key="6">
    <source>
        <dbReference type="SAM" id="SignalP"/>
    </source>
</evidence>
<comment type="similarity">
    <text evidence="2">Belongs to the bacterial PQQ dehydrogenase family.</text>
</comment>
<dbReference type="SUPFAM" id="SSF50998">
    <property type="entry name" value="Quinoprotein alcohol dehydrogenase-like"/>
    <property type="match status" value="1"/>
</dbReference>
<accession>A0ABW8VG40</accession>
<evidence type="ECO:0000256" key="4">
    <source>
        <dbReference type="ARBA" id="ARBA00022891"/>
    </source>
</evidence>
<proteinExistence type="inferred from homology"/>
<evidence type="ECO:0000256" key="1">
    <source>
        <dbReference type="ARBA" id="ARBA00001931"/>
    </source>
</evidence>
<dbReference type="EMBL" id="JBJLSN010000079">
    <property type="protein sequence ID" value="MFL7905414.1"/>
    <property type="molecule type" value="Genomic_DNA"/>
</dbReference>
<dbReference type="NCBIfam" id="TIGR03075">
    <property type="entry name" value="PQQ_enz_alc_DH"/>
    <property type="match status" value="1"/>
</dbReference>
<protein>
    <submittedName>
        <fullName evidence="8">Methanol/ethanol family PQQ-dependent dehydrogenase</fullName>
    </submittedName>
</protein>
<dbReference type="SMART" id="SM00564">
    <property type="entry name" value="PQQ"/>
    <property type="match status" value="5"/>
</dbReference>
<feature type="domain" description="Pyrrolo-quinoline quinone repeat" evidence="7">
    <location>
        <begin position="50"/>
        <end position="376"/>
    </location>
</feature>
<dbReference type="Gene3D" id="2.140.10.10">
    <property type="entry name" value="Quinoprotein alcohol dehydrogenase-like superfamily"/>
    <property type="match status" value="1"/>
</dbReference>
<sequence>MRRSPPCLTFLWLLAFGAAVPAFPALGQESQTLAKAIPAPAASPPDDGNWVMAAKNYASTRYSELDEIDTNTVRDLQVFFTFSTGVVRGHEAAPLVVNDTMYVVTPYPNKLYALDLTKPGAPTKWTFEPKPAASAQGVACCDYVNRGPAFADGRIFINTLDAQTVAVDAETGSEVWRTKLGDINKGETMTMAPLVVKGKVLVGNAGGEFGVRGWITALDAGTGKIVWRAYNTGPDKDVLIGDDYKPFYDKEKGKDLGVGTWPPNAWKIGGGTVWGWISYDPELDLIYHGTGNPGPWNPEQRPGDNKWTGGIFARNPDTGQARWFYQAVPHDLYDYDGINELILLDMPWQGQPRKVLIRPERNGYLYVIDRSSGEVLAADPYFPANSTKGVDLKTGLIEYNEEKHPRVGKVVRDICPTAPGAKDWNPSAFSPKTGIVYIPHNNLCMDWESVEANYIAGTPYVGANVKMYAGPGGHRGTFTAWDPAQRKKVWELKEDLPLWSGTLATAGGLVFYGTMDGWFKAVNAGSGELLWQFKTGSGIIGQPISYRGPDGRQYIAILSGVGGWAGAIVAGDLDPHDASAAKGFVNAVSDLPQRTTKGGMLYVFALPQRR</sequence>
<dbReference type="Proteomes" id="UP001628281">
    <property type="component" value="Unassembled WGS sequence"/>
</dbReference>
<name>A0ABW8VG40_9PROT</name>
<evidence type="ECO:0000256" key="2">
    <source>
        <dbReference type="ARBA" id="ARBA00008156"/>
    </source>
</evidence>
<keyword evidence="6" id="KW-0732">Signal</keyword>
<evidence type="ECO:0000313" key="8">
    <source>
        <dbReference type="EMBL" id="MFL7905414.1"/>
    </source>
</evidence>
<feature type="signal peptide" evidence="6">
    <location>
        <begin position="1"/>
        <end position="27"/>
    </location>
</feature>
<dbReference type="RefSeq" id="WP_407825768.1">
    <property type="nucleotide sequence ID" value="NZ_JBJLSN010000079.1"/>
</dbReference>
<dbReference type="Pfam" id="PF01011">
    <property type="entry name" value="PQQ"/>
    <property type="match status" value="2"/>
</dbReference>
<feature type="domain" description="Pyrrolo-quinoline quinone repeat" evidence="7">
    <location>
        <begin position="486"/>
        <end position="555"/>
    </location>
</feature>
<reference evidence="8 9" key="1">
    <citation type="submission" date="2024-11" db="EMBL/GenBank/DDBJ databases">
        <title>Draft genome sequences of two bacteria associated to sugarcane roots in Colombia.</title>
        <authorList>
            <person name="Pardo-Diaz S."/>
            <person name="Masmela-Mendoza J."/>
            <person name="Delgadillo-Duran P."/>
            <person name="Bautista E.J."/>
            <person name="Rojas-Tapias D.F."/>
        </authorList>
    </citation>
    <scope>NUCLEOTIDE SEQUENCE [LARGE SCALE GENOMIC DNA]</scope>
    <source>
        <strain evidence="8 9">Ap18</strain>
    </source>
</reference>